<dbReference type="PANTHER" id="PTHR39602:SF2">
    <property type="entry name" value="ACW-9"/>
    <property type="match status" value="1"/>
</dbReference>
<dbReference type="Proteomes" id="UP001286456">
    <property type="component" value="Unassembled WGS sequence"/>
</dbReference>
<dbReference type="EMBL" id="JAUEPO010000002">
    <property type="protein sequence ID" value="KAK3333991.1"/>
    <property type="molecule type" value="Genomic_DNA"/>
</dbReference>
<evidence type="ECO:0000313" key="3">
    <source>
        <dbReference type="Proteomes" id="UP001286456"/>
    </source>
</evidence>
<proteinExistence type="predicted"/>
<accession>A0AAE0MIM1</accession>
<protein>
    <submittedName>
        <fullName evidence="2">Uncharacterized protein</fullName>
    </submittedName>
</protein>
<organism evidence="2 3">
    <name type="scientific">Cercophora scortea</name>
    <dbReference type="NCBI Taxonomy" id="314031"/>
    <lineage>
        <taxon>Eukaryota</taxon>
        <taxon>Fungi</taxon>
        <taxon>Dikarya</taxon>
        <taxon>Ascomycota</taxon>
        <taxon>Pezizomycotina</taxon>
        <taxon>Sordariomycetes</taxon>
        <taxon>Sordariomycetidae</taxon>
        <taxon>Sordariales</taxon>
        <taxon>Lasiosphaeriaceae</taxon>
        <taxon>Cercophora</taxon>
    </lineage>
</organism>
<evidence type="ECO:0000256" key="1">
    <source>
        <dbReference type="SAM" id="SignalP"/>
    </source>
</evidence>
<feature type="chain" id="PRO_5042004220" evidence="1">
    <location>
        <begin position="17"/>
        <end position="234"/>
    </location>
</feature>
<reference evidence="2" key="2">
    <citation type="submission" date="2023-06" db="EMBL/GenBank/DDBJ databases">
        <authorList>
            <consortium name="Lawrence Berkeley National Laboratory"/>
            <person name="Haridas S."/>
            <person name="Hensen N."/>
            <person name="Bonometti L."/>
            <person name="Westerberg I."/>
            <person name="Brannstrom I.O."/>
            <person name="Guillou S."/>
            <person name="Cros-Aarteil S."/>
            <person name="Calhoun S."/>
            <person name="Kuo A."/>
            <person name="Mondo S."/>
            <person name="Pangilinan J."/>
            <person name="Riley R."/>
            <person name="Labutti K."/>
            <person name="Andreopoulos B."/>
            <person name="Lipzen A."/>
            <person name="Chen C."/>
            <person name="Yanf M."/>
            <person name="Daum C."/>
            <person name="Ng V."/>
            <person name="Clum A."/>
            <person name="Steindorff A."/>
            <person name="Ohm R."/>
            <person name="Martin F."/>
            <person name="Silar P."/>
            <person name="Natvig D."/>
            <person name="Lalanne C."/>
            <person name="Gautier V."/>
            <person name="Ament-Velasquez S.L."/>
            <person name="Kruys A."/>
            <person name="Hutchinson M.I."/>
            <person name="Powell A.J."/>
            <person name="Barry K."/>
            <person name="Miller A.N."/>
            <person name="Grigoriev I.V."/>
            <person name="Debuchy R."/>
            <person name="Gladieux P."/>
            <person name="Thoren M.H."/>
            <person name="Johannesson H."/>
        </authorList>
    </citation>
    <scope>NUCLEOTIDE SEQUENCE</scope>
    <source>
        <strain evidence="2">SMH4131-1</strain>
    </source>
</reference>
<feature type="signal peptide" evidence="1">
    <location>
        <begin position="1"/>
        <end position="16"/>
    </location>
</feature>
<evidence type="ECO:0000313" key="2">
    <source>
        <dbReference type="EMBL" id="KAK3333991.1"/>
    </source>
</evidence>
<keyword evidence="3" id="KW-1185">Reference proteome</keyword>
<name>A0AAE0MIM1_9PEZI</name>
<gene>
    <name evidence="2" type="ORF">B0T19DRAFT_143433</name>
</gene>
<comment type="caution">
    <text evidence="2">The sequence shown here is derived from an EMBL/GenBank/DDBJ whole genome shotgun (WGS) entry which is preliminary data.</text>
</comment>
<dbReference type="PANTHER" id="PTHR39602">
    <property type="entry name" value="ACW-9"/>
    <property type="match status" value="1"/>
</dbReference>
<reference evidence="2" key="1">
    <citation type="journal article" date="2023" name="Mol. Phylogenet. Evol.">
        <title>Genome-scale phylogeny and comparative genomics of the fungal order Sordariales.</title>
        <authorList>
            <person name="Hensen N."/>
            <person name="Bonometti L."/>
            <person name="Westerberg I."/>
            <person name="Brannstrom I.O."/>
            <person name="Guillou S."/>
            <person name="Cros-Aarteil S."/>
            <person name="Calhoun S."/>
            <person name="Haridas S."/>
            <person name="Kuo A."/>
            <person name="Mondo S."/>
            <person name="Pangilinan J."/>
            <person name="Riley R."/>
            <person name="LaButti K."/>
            <person name="Andreopoulos B."/>
            <person name="Lipzen A."/>
            <person name="Chen C."/>
            <person name="Yan M."/>
            <person name="Daum C."/>
            <person name="Ng V."/>
            <person name="Clum A."/>
            <person name="Steindorff A."/>
            <person name="Ohm R.A."/>
            <person name="Martin F."/>
            <person name="Silar P."/>
            <person name="Natvig D.O."/>
            <person name="Lalanne C."/>
            <person name="Gautier V."/>
            <person name="Ament-Velasquez S.L."/>
            <person name="Kruys A."/>
            <person name="Hutchinson M.I."/>
            <person name="Powell A.J."/>
            <person name="Barry K."/>
            <person name="Miller A.N."/>
            <person name="Grigoriev I.V."/>
            <person name="Debuchy R."/>
            <person name="Gladieux P."/>
            <person name="Hiltunen Thoren M."/>
            <person name="Johannesson H."/>
        </authorList>
    </citation>
    <scope>NUCLEOTIDE SEQUENCE</scope>
    <source>
        <strain evidence="2">SMH4131-1</strain>
    </source>
</reference>
<dbReference type="AlphaFoldDB" id="A0AAE0MIM1"/>
<sequence length="234" mass="23461">MRFSIAAVAFAATVLAQEEVVSASSSASASAAESTVYSTDYVTITSCAASVTNCPARSTVVTSSVYPLTTSTIYATTTRTVTSCAPTVTNCPAHSTVLVTETVPVSTTICPVTEGGPEATTPIYYYNTTSTAWTAPSSLTSIVSEAPACPTYSVKTISTEITTVIPTVYYETVSVPCPTPVVPTPSAGFTTPAGNGTVPTHTAPAQATVTAGAATMGGSILMAAAAGLAAIAMV</sequence>
<keyword evidence="1" id="KW-0732">Signal</keyword>